<dbReference type="STRING" id="502025.Hoch_0593"/>
<name>D0LLL3_HALO1</name>
<dbReference type="EMBL" id="CP001804">
    <property type="protein sequence ID" value="ACY13230.1"/>
    <property type="molecule type" value="Genomic_DNA"/>
</dbReference>
<protein>
    <submittedName>
        <fullName evidence="1">Putative bacteriophage related protein</fullName>
    </submittedName>
</protein>
<dbReference type="eggNOG" id="COG3547">
    <property type="taxonomic scope" value="Bacteria"/>
</dbReference>
<reference evidence="1 2" key="1">
    <citation type="journal article" date="2010" name="Stand. Genomic Sci.">
        <title>Complete genome sequence of Haliangium ochraceum type strain (SMP-2).</title>
        <authorList>
            <consortium name="US DOE Joint Genome Institute (JGI-PGF)"/>
            <person name="Ivanova N."/>
            <person name="Daum C."/>
            <person name="Lang E."/>
            <person name="Abt B."/>
            <person name="Kopitz M."/>
            <person name="Saunders E."/>
            <person name="Lapidus A."/>
            <person name="Lucas S."/>
            <person name="Glavina Del Rio T."/>
            <person name="Nolan M."/>
            <person name="Tice H."/>
            <person name="Copeland A."/>
            <person name="Cheng J.F."/>
            <person name="Chen F."/>
            <person name="Bruce D."/>
            <person name="Goodwin L."/>
            <person name="Pitluck S."/>
            <person name="Mavromatis K."/>
            <person name="Pati A."/>
            <person name="Mikhailova N."/>
            <person name="Chen A."/>
            <person name="Palaniappan K."/>
            <person name="Land M."/>
            <person name="Hauser L."/>
            <person name="Chang Y.J."/>
            <person name="Jeffries C.D."/>
            <person name="Detter J.C."/>
            <person name="Brettin T."/>
            <person name="Rohde M."/>
            <person name="Goker M."/>
            <person name="Bristow J."/>
            <person name="Markowitz V."/>
            <person name="Eisen J.A."/>
            <person name="Hugenholtz P."/>
            <person name="Kyrpides N.C."/>
            <person name="Klenk H.P."/>
        </authorList>
    </citation>
    <scope>NUCLEOTIDE SEQUENCE [LARGE SCALE GENOMIC DNA]</scope>
    <source>
        <strain evidence="2">DSM 14365 / CIP 107738 / JCM 11303 / AJ 13395 / SMP-2</strain>
    </source>
</reference>
<proteinExistence type="predicted"/>
<keyword evidence="2" id="KW-1185">Reference proteome</keyword>
<dbReference type="InterPro" id="IPR021322">
    <property type="entry name" value="DUF2924"/>
</dbReference>
<dbReference type="AlphaFoldDB" id="D0LLL3"/>
<accession>D0LLL3</accession>
<dbReference type="HOGENOM" id="CLU_124387_1_0_7"/>
<evidence type="ECO:0000313" key="1">
    <source>
        <dbReference type="EMBL" id="ACY13230.1"/>
    </source>
</evidence>
<gene>
    <name evidence="1" type="ordered locus">Hoch_0593</name>
</gene>
<evidence type="ECO:0000313" key="2">
    <source>
        <dbReference type="Proteomes" id="UP000001880"/>
    </source>
</evidence>
<dbReference type="Proteomes" id="UP000001880">
    <property type="component" value="Chromosome"/>
</dbReference>
<dbReference type="Pfam" id="PF11149">
    <property type="entry name" value="DUF2924"/>
    <property type="match status" value="1"/>
</dbReference>
<sequence length="162" mass="18560">MNADRTPRMETSTAVEIAALRKLSVGELQERYRALFGRESRSRNRGWLLKRLAYRMQELRHGGLSREAREHARELAKDTHLRARLPSDFELPRKAPQKHVRDPRLPAVGTALRKEHGGELHEVAVLADGFEYRGRRYRSLSGIARAITGTSWNGYAWFGLDA</sequence>
<dbReference type="KEGG" id="hoh:Hoch_0593"/>
<organism evidence="1 2">
    <name type="scientific">Haliangium ochraceum (strain DSM 14365 / JCM 11303 / SMP-2)</name>
    <dbReference type="NCBI Taxonomy" id="502025"/>
    <lineage>
        <taxon>Bacteria</taxon>
        <taxon>Pseudomonadati</taxon>
        <taxon>Myxococcota</taxon>
        <taxon>Polyangia</taxon>
        <taxon>Haliangiales</taxon>
        <taxon>Kofleriaceae</taxon>
        <taxon>Haliangium</taxon>
    </lineage>
</organism>